<evidence type="ECO:0000313" key="2">
    <source>
        <dbReference type="EMBL" id="KAF5838611.1"/>
    </source>
</evidence>
<comment type="caution">
    <text evidence="2">The sequence shown here is derived from an EMBL/GenBank/DDBJ whole genome shotgun (WGS) entry which is preliminary data.</text>
</comment>
<reference evidence="2" key="1">
    <citation type="submission" date="2017-08" db="EMBL/GenBank/DDBJ databases">
        <authorList>
            <person name="Polle J.E."/>
            <person name="Barry K."/>
            <person name="Cushman J."/>
            <person name="Schmutz J."/>
            <person name="Tran D."/>
            <person name="Hathwaick L.T."/>
            <person name="Yim W.C."/>
            <person name="Jenkins J."/>
            <person name="Mckie-Krisberg Z.M."/>
            <person name="Prochnik S."/>
            <person name="Lindquist E."/>
            <person name="Dockter R.B."/>
            <person name="Adam C."/>
            <person name="Molina H."/>
            <person name="Bunkerborg J."/>
            <person name="Jin E."/>
            <person name="Buchheim M."/>
            <person name="Magnuson J."/>
        </authorList>
    </citation>
    <scope>NUCLEOTIDE SEQUENCE</scope>
    <source>
        <strain evidence="2">CCAP 19/18</strain>
    </source>
</reference>
<protein>
    <submittedName>
        <fullName evidence="2">Uncharacterized protein</fullName>
    </submittedName>
</protein>
<gene>
    <name evidence="2" type="ORF">DUNSADRAFT_2520</name>
</gene>
<evidence type="ECO:0000313" key="3">
    <source>
        <dbReference type="Proteomes" id="UP000815325"/>
    </source>
</evidence>
<evidence type="ECO:0000256" key="1">
    <source>
        <dbReference type="SAM" id="Phobius"/>
    </source>
</evidence>
<proteinExistence type="predicted"/>
<name>A0ABQ7GVH3_DUNSA</name>
<organism evidence="2 3">
    <name type="scientific">Dunaliella salina</name>
    <name type="common">Green alga</name>
    <name type="synonym">Protococcus salinus</name>
    <dbReference type="NCBI Taxonomy" id="3046"/>
    <lineage>
        <taxon>Eukaryota</taxon>
        <taxon>Viridiplantae</taxon>
        <taxon>Chlorophyta</taxon>
        <taxon>core chlorophytes</taxon>
        <taxon>Chlorophyceae</taxon>
        <taxon>CS clade</taxon>
        <taxon>Chlamydomonadales</taxon>
        <taxon>Dunaliellaceae</taxon>
        <taxon>Dunaliella</taxon>
    </lineage>
</organism>
<feature type="transmembrane region" description="Helical" evidence="1">
    <location>
        <begin position="100"/>
        <end position="120"/>
    </location>
</feature>
<accession>A0ABQ7GVH3</accession>
<dbReference type="EMBL" id="MU069572">
    <property type="protein sequence ID" value="KAF5838611.1"/>
    <property type="molecule type" value="Genomic_DNA"/>
</dbReference>
<keyword evidence="1" id="KW-0472">Membrane</keyword>
<sequence>MHSAVSTVSPHPNIILLPPQNTAFTSPRPLTHDLAHTCTSPIPSPSARVQCTLSVLQTGLVLQRARSCKLARMQVHALRGGLQVTGLCFDATCQQQADKAFLLALVLPLIFGGLAILYILRPPPKEAEEKGSVFRDPKTGAFFEAPEGESPLKDQKGELAFRPISYTPWPVPEDYEGTRLRVAVGERNSKEMRTFVFNKLRPDSELLLVTLPRPLGIVFEYDERRKQAYVVDLVEGSYADQRRRVAGLNQRLQECVLPGDVLRAVSCTNFVYPTNALFGARAPERHIVLYGADKQKWSSIRGALKKGDVKDGEVSLVVERRRTQ</sequence>
<keyword evidence="1" id="KW-1133">Transmembrane helix</keyword>
<keyword evidence="3" id="KW-1185">Reference proteome</keyword>
<keyword evidence="1" id="KW-0812">Transmembrane</keyword>
<dbReference type="Proteomes" id="UP000815325">
    <property type="component" value="Unassembled WGS sequence"/>
</dbReference>